<dbReference type="EMBL" id="JPRL01000005">
    <property type="protein sequence ID" value="KFF02388.1"/>
    <property type="molecule type" value="Genomic_DNA"/>
</dbReference>
<name>A0A085ZD74_9FLAO</name>
<evidence type="ECO:0000259" key="1">
    <source>
        <dbReference type="Pfam" id="PF20033"/>
    </source>
</evidence>
<keyword evidence="3" id="KW-1185">Reference proteome</keyword>
<dbReference type="Pfam" id="PF20033">
    <property type="entry name" value="DUF6438"/>
    <property type="match status" value="1"/>
</dbReference>
<sequence>MKTITKLILLAVLLVFIGCRDTKSENKGTISKVTVAFSGYGCESNCPFEVYSVDNNLNVSFYGGEGAYKNGYFKGKVSKEIWDSIQVRFDKFIVKGIDTTEYKKTDHPDVEFFIHDGFRKHKTRFAENTGKMTKQDLDILYWFKNIAAKQKLQSTDSLIFETTLQYIIPPKSIKK</sequence>
<feature type="domain" description="DUF6438" evidence="1">
    <location>
        <begin position="35"/>
        <end position="128"/>
    </location>
</feature>
<gene>
    <name evidence="2" type="ORF">IW19_24155</name>
</gene>
<dbReference type="RefSeq" id="WP_035690145.1">
    <property type="nucleotide sequence ID" value="NZ_JPRL01000005.1"/>
</dbReference>
<comment type="caution">
    <text evidence="2">The sequence shown here is derived from an EMBL/GenBank/DDBJ whole genome shotgun (WGS) entry which is preliminary data.</text>
</comment>
<protein>
    <recommendedName>
        <fullName evidence="1">DUF6438 domain-containing protein</fullName>
    </recommendedName>
</protein>
<evidence type="ECO:0000313" key="3">
    <source>
        <dbReference type="Proteomes" id="UP000028715"/>
    </source>
</evidence>
<dbReference type="OrthoDB" id="7172369at2"/>
<evidence type="ECO:0000313" key="2">
    <source>
        <dbReference type="EMBL" id="KFF02388.1"/>
    </source>
</evidence>
<reference evidence="2 3" key="1">
    <citation type="submission" date="2014-07" db="EMBL/GenBank/DDBJ databases">
        <title>Genome of Flavobacterium reichenbachii LMG 25512.</title>
        <authorList>
            <person name="Stropko S.J."/>
            <person name="Pipes S.E."/>
            <person name="Newman J.D."/>
        </authorList>
    </citation>
    <scope>NUCLEOTIDE SEQUENCE [LARGE SCALE GENOMIC DNA]</scope>
    <source>
        <strain evidence="2 3">LMG 25512</strain>
    </source>
</reference>
<dbReference type="Proteomes" id="UP000028715">
    <property type="component" value="Unassembled WGS sequence"/>
</dbReference>
<dbReference type="InterPro" id="IPR045497">
    <property type="entry name" value="DUF6438"/>
</dbReference>
<accession>A0A085ZD74</accession>
<dbReference type="AlphaFoldDB" id="A0A085ZD74"/>
<organism evidence="2 3">
    <name type="scientific">Flavobacterium reichenbachii</name>
    <dbReference type="NCBI Taxonomy" id="362418"/>
    <lineage>
        <taxon>Bacteria</taxon>
        <taxon>Pseudomonadati</taxon>
        <taxon>Bacteroidota</taxon>
        <taxon>Flavobacteriia</taxon>
        <taxon>Flavobacteriales</taxon>
        <taxon>Flavobacteriaceae</taxon>
        <taxon>Flavobacterium</taxon>
    </lineage>
</organism>
<proteinExistence type="predicted"/>
<dbReference type="PROSITE" id="PS51257">
    <property type="entry name" value="PROKAR_LIPOPROTEIN"/>
    <property type="match status" value="1"/>
</dbReference>